<keyword evidence="1 3" id="KW-0413">Isomerase</keyword>
<organism evidence="3 4">
    <name type="scientific">Kiritimatiella glycovorans</name>
    <dbReference type="NCBI Taxonomy" id="1307763"/>
    <lineage>
        <taxon>Bacteria</taxon>
        <taxon>Pseudomonadati</taxon>
        <taxon>Kiritimatiellota</taxon>
        <taxon>Kiritimatiellia</taxon>
        <taxon>Kiritimatiellales</taxon>
        <taxon>Kiritimatiellaceae</taxon>
        <taxon>Kiritimatiella</taxon>
    </lineage>
</organism>
<feature type="domain" description="PpiC" evidence="2">
    <location>
        <begin position="208"/>
        <end position="309"/>
    </location>
</feature>
<dbReference type="EC" id="5.2.1.8" evidence="3"/>
<dbReference type="Proteomes" id="UP000035268">
    <property type="component" value="Chromosome"/>
</dbReference>
<dbReference type="EMBL" id="CP010904">
    <property type="protein sequence ID" value="AKJ64150.1"/>
    <property type="molecule type" value="Genomic_DNA"/>
</dbReference>
<dbReference type="InterPro" id="IPR000297">
    <property type="entry name" value="PPIase_PpiC"/>
</dbReference>
<dbReference type="PROSITE" id="PS51257">
    <property type="entry name" value="PROKAR_LIPOPROTEIN"/>
    <property type="match status" value="1"/>
</dbReference>
<dbReference type="AlphaFoldDB" id="A0A0G3EH61"/>
<dbReference type="Pfam" id="PF13624">
    <property type="entry name" value="SurA_N_3"/>
    <property type="match status" value="1"/>
</dbReference>
<evidence type="ECO:0000256" key="1">
    <source>
        <dbReference type="PROSITE-ProRule" id="PRU00278"/>
    </source>
</evidence>
<dbReference type="KEGG" id="vbl:L21SP4_00887"/>
<gene>
    <name evidence="3" type="primary">prsA2</name>
    <name evidence="3" type="ORF">L21SP4_00887</name>
</gene>
<dbReference type="RefSeq" id="WP_052881510.1">
    <property type="nucleotide sequence ID" value="NZ_CP010904.1"/>
</dbReference>
<dbReference type="SUPFAM" id="SSF109998">
    <property type="entry name" value="Triger factor/SurA peptide-binding domain-like"/>
    <property type="match status" value="1"/>
</dbReference>
<dbReference type="PANTHER" id="PTHR47245:SF2">
    <property type="entry name" value="PEPTIDYL-PROLYL CIS-TRANS ISOMERASE HP_0175-RELATED"/>
    <property type="match status" value="1"/>
</dbReference>
<keyword evidence="4" id="KW-1185">Reference proteome</keyword>
<dbReference type="InterPro" id="IPR027304">
    <property type="entry name" value="Trigger_fact/SurA_dom_sf"/>
</dbReference>
<sequence length="371" mass="41210">MLRQRFNAKTIGSLCTIMLLVASCGGRDNDQGVPEEDADVSDMSNLYQQPMQPSAAQLSPDRTVMKVNGEDVAWGAFQQQIQPLMSRLPQQMGKEQRAQILQRAYQRAREQIVVQTALRQTIDEENVQVEDQAVEDAIAGIRERVPEGQSLEDMIGQRGMTMDDLRSDLRRDLRVQKLVEEKTGEVEPVTEEDLKEFYESNPQSFEQPAKVEASHILIGTETNATEEEQATKRAEAEKVKAKLDAGADFAEMAEKYSTCPSGKEGGSLGSFAKEQMVPAFSEAAFSQEIGEIGEVVETKYGYHIIKVTGKEEASKAGFDEAKEDIRRHLEAQRKQGSVQEYLQSLRDKAEVSFTEEAPAVIRPQTASGSQG</sequence>
<dbReference type="STRING" id="1307763.L21SP4_00887"/>
<dbReference type="PANTHER" id="PTHR47245">
    <property type="entry name" value="PEPTIDYLPROLYL ISOMERASE"/>
    <property type="match status" value="1"/>
</dbReference>
<accession>A0A0G3EH61</accession>
<dbReference type="OrthoDB" id="9769613at2"/>
<reference evidence="4" key="1">
    <citation type="submission" date="2015-02" db="EMBL/GenBank/DDBJ databases">
        <title>Description and complete genome sequence of the first cultured representative of the subdivision 5 of the Verrucomicrobia phylum.</title>
        <authorList>
            <person name="Spring S."/>
            <person name="Bunk B."/>
            <person name="Sproer C."/>
            <person name="Klenk H.-P."/>
        </authorList>
    </citation>
    <scope>NUCLEOTIDE SEQUENCE [LARGE SCALE GENOMIC DNA]</scope>
    <source>
        <strain evidence="4">L21-Fru-AB</strain>
    </source>
</reference>
<proteinExistence type="predicted"/>
<dbReference type="Gene3D" id="3.10.50.40">
    <property type="match status" value="1"/>
</dbReference>
<protein>
    <submittedName>
        <fullName evidence="3">Foldase protein PrsA 2</fullName>
        <ecNumber evidence="3">5.2.1.8</ecNumber>
    </submittedName>
</protein>
<dbReference type="InterPro" id="IPR046357">
    <property type="entry name" value="PPIase_dom_sf"/>
</dbReference>
<dbReference type="SUPFAM" id="SSF54534">
    <property type="entry name" value="FKBP-like"/>
    <property type="match status" value="1"/>
</dbReference>
<evidence type="ECO:0000259" key="2">
    <source>
        <dbReference type="PROSITE" id="PS50198"/>
    </source>
</evidence>
<dbReference type="GO" id="GO:0003755">
    <property type="term" value="F:peptidyl-prolyl cis-trans isomerase activity"/>
    <property type="evidence" value="ECO:0007669"/>
    <property type="project" value="UniProtKB-KW"/>
</dbReference>
<dbReference type="Pfam" id="PF13616">
    <property type="entry name" value="Rotamase_3"/>
    <property type="match status" value="1"/>
</dbReference>
<dbReference type="InterPro" id="IPR050245">
    <property type="entry name" value="PrsA_foldase"/>
</dbReference>
<dbReference type="PROSITE" id="PS50198">
    <property type="entry name" value="PPIC_PPIASE_2"/>
    <property type="match status" value="1"/>
</dbReference>
<evidence type="ECO:0000313" key="3">
    <source>
        <dbReference type="EMBL" id="AKJ64150.1"/>
    </source>
</evidence>
<name>A0A0G3EH61_9BACT</name>
<evidence type="ECO:0000313" key="4">
    <source>
        <dbReference type="Proteomes" id="UP000035268"/>
    </source>
</evidence>
<keyword evidence="1" id="KW-0697">Rotamase</keyword>
<reference evidence="3 4" key="2">
    <citation type="journal article" date="2016" name="ISME J.">
        <title>Characterization of the first cultured representative of Verrucomicrobia subdivision 5 indicates the proposal of a novel phylum.</title>
        <authorList>
            <person name="Spring S."/>
            <person name="Bunk B."/>
            <person name="Sproer C."/>
            <person name="Schumann P."/>
            <person name="Rohde M."/>
            <person name="Tindall B.J."/>
            <person name="Klenk H.P."/>
        </authorList>
    </citation>
    <scope>NUCLEOTIDE SEQUENCE [LARGE SCALE GENOMIC DNA]</scope>
    <source>
        <strain evidence="3 4">L21-Fru-AB</strain>
    </source>
</reference>
<dbReference type="Gene3D" id="1.10.4030.10">
    <property type="entry name" value="Porin chaperone SurA, peptide-binding domain"/>
    <property type="match status" value="1"/>
</dbReference>